<keyword evidence="2" id="KW-0732">Signal</keyword>
<sequence length="683" mass="79009">MNLILLIVLDVVICPRTSLPSSYIINTSDSGSNEGLNVPELRTPVNELLCFIPQNPSDRSYNYLNVLNNQKHDIYNYPQDCSIFNAQYGTYNYSQDQNNFTPQYGTNNNSPQIEDLNAHNTLLLESLSKDQISIENDVDIPNILDLLEFDNYHQASNSNTHNNTQFTFRNESDDSNDSSIIDVVGIDDQHQASNSIAHNTLLLESLSKDQISIENGADIPNILDLLEFDNYHQPSNSIAHNKTQFTFRNEDQRSREKEADVSNIIAVLEFDDHHQASLLKKEPEFSNEKKRIHTDEIITSPDGIKKQRTVTEFANPINSVCNGLNYKKQNRTKTLKKNYFLKMIENYNLPNLFSQINIYLLRLLMNALNIPNTTNPQTDDKAIYVEVFERIVDTVNLLFLSKVNEKNQNSKNVIVSEPKTSTDIFNNDIDFLRKETLELKQDKNIITSEEIAILELDLKHSLVNTGIHFYDNLKNVALLIYNNNKFDVNIIIKNLLYEMRILKYEVREMRSVIMTIIYYNNLDLKNARVLLDLFICRMFVLFKTINSIDKTEISVKFLEKTSYFIHKIFNNFFYGDASKNFMRFHKKELSIKSDIDDIIGKNNYDLPFSTADLLIFRVLGSQSSIETYNAIINIVKLINNPKKEPHFILSTCYKFLLKLRTIGENLVPIKQHCIDHEETSPRN</sequence>
<feature type="compositionally biased region" description="Polar residues" evidence="1">
    <location>
        <begin position="156"/>
        <end position="169"/>
    </location>
</feature>
<gene>
    <name evidence="3" type="ORF">NGRA_3122</name>
</gene>
<evidence type="ECO:0000256" key="2">
    <source>
        <dbReference type="SAM" id="SignalP"/>
    </source>
</evidence>
<proteinExistence type="predicted"/>
<comment type="caution">
    <text evidence="3">The sequence shown here is derived from an EMBL/GenBank/DDBJ whole genome shotgun (WGS) entry which is preliminary data.</text>
</comment>
<name>A0A9P6GVU7_9MICR</name>
<dbReference type="AlphaFoldDB" id="A0A9P6GVU7"/>
<accession>A0A9P6GVU7</accession>
<dbReference type="Proteomes" id="UP000740883">
    <property type="component" value="Unassembled WGS sequence"/>
</dbReference>
<feature type="chain" id="PRO_5040438808" evidence="2">
    <location>
        <begin position="21"/>
        <end position="683"/>
    </location>
</feature>
<evidence type="ECO:0000313" key="3">
    <source>
        <dbReference type="EMBL" id="KAF9760568.1"/>
    </source>
</evidence>
<organism evidence="3 4">
    <name type="scientific">Nosema granulosis</name>
    <dbReference type="NCBI Taxonomy" id="83296"/>
    <lineage>
        <taxon>Eukaryota</taxon>
        <taxon>Fungi</taxon>
        <taxon>Fungi incertae sedis</taxon>
        <taxon>Microsporidia</taxon>
        <taxon>Nosematidae</taxon>
        <taxon>Nosema</taxon>
    </lineage>
</organism>
<feature type="signal peptide" evidence="2">
    <location>
        <begin position="1"/>
        <end position="20"/>
    </location>
</feature>
<evidence type="ECO:0000313" key="4">
    <source>
        <dbReference type="Proteomes" id="UP000740883"/>
    </source>
</evidence>
<protein>
    <submittedName>
        <fullName evidence="3">Uncharacterized protein</fullName>
    </submittedName>
</protein>
<reference evidence="3 4" key="1">
    <citation type="journal article" date="2020" name="Genome Biol. Evol.">
        <title>Comparative genomics of strictly vertically transmitted, feminizing microsporidia endosymbionts of amphipod crustaceans.</title>
        <authorList>
            <person name="Cormier A."/>
            <person name="Chebbi M.A."/>
            <person name="Giraud I."/>
            <person name="Wattier R."/>
            <person name="Teixeira M."/>
            <person name="Gilbert C."/>
            <person name="Rigaud T."/>
            <person name="Cordaux R."/>
        </authorList>
    </citation>
    <scope>NUCLEOTIDE SEQUENCE [LARGE SCALE GENOMIC DNA]</scope>
    <source>
        <strain evidence="3 4">Ou3-Ou53</strain>
    </source>
</reference>
<evidence type="ECO:0000256" key="1">
    <source>
        <dbReference type="SAM" id="MobiDB-lite"/>
    </source>
</evidence>
<feature type="region of interest" description="Disordered" evidence="1">
    <location>
        <begin position="156"/>
        <end position="175"/>
    </location>
</feature>
<keyword evidence="4" id="KW-1185">Reference proteome</keyword>
<dbReference type="EMBL" id="SBJO01000597">
    <property type="protein sequence ID" value="KAF9760568.1"/>
    <property type="molecule type" value="Genomic_DNA"/>
</dbReference>